<keyword evidence="1" id="KW-0812">Transmembrane</keyword>
<protein>
    <submittedName>
        <fullName evidence="2">TIGR04086 family membrane protein</fullName>
    </submittedName>
</protein>
<reference evidence="2 3" key="1">
    <citation type="submission" date="2019-01" db="EMBL/GenBank/DDBJ databases">
        <title>Blautia sp. nov. KGMB01111 isolated human feces.</title>
        <authorList>
            <person name="Park J.-E."/>
            <person name="Kim J.-S."/>
            <person name="Park S.-H."/>
        </authorList>
    </citation>
    <scope>NUCLEOTIDE SEQUENCE [LARGE SCALE GENOMIC DNA]</scope>
    <source>
        <strain evidence="2 3">KGMB01111</strain>
    </source>
</reference>
<gene>
    <name evidence="2" type="ORF">ETP43_10720</name>
</gene>
<evidence type="ECO:0000313" key="3">
    <source>
        <dbReference type="Proteomes" id="UP000290106"/>
    </source>
</evidence>
<dbReference type="EMBL" id="SDKC01000001">
    <property type="protein sequence ID" value="RXS75641.1"/>
    <property type="molecule type" value="Genomic_DNA"/>
</dbReference>
<feature type="transmembrane region" description="Helical" evidence="1">
    <location>
        <begin position="54"/>
        <end position="72"/>
    </location>
</feature>
<dbReference type="Pfam" id="PF12670">
    <property type="entry name" value="DUF3792"/>
    <property type="match status" value="1"/>
</dbReference>
<dbReference type="AlphaFoldDB" id="A0A4Q1RIR7"/>
<organism evidence="2 3">
    <name type="scientific">Blautia faecicola</name>
    <dbReference type="NCBI Taxonomy" id="2509240"/>
    <lineage>
        <taxon>Bacteria</taxon>
        <taxon>Bacillati</taxon>
        <taxon>Bacillota</taxon>
        <taxon>Clostridia</taxon>
        <taxon>Lachnospirales</taxon>
        <taxon>Lachnospiraceae</taxon>
        <taxon>Blautia</taxon>
    </lineage>
</organism>
<comment type="caution">
    <text evidence="2">The sequence shown here is derived from an EMBL/GenBank/DDBJ whole genome shotgun (WGS) entry which is preliminary data.</text>
</comment>
<feature type="transmembrane region" description="Helical" evidence="1">
    <location>
        <begin position="84"/>
        <end position="105"/>
    </location>
</feature>
<evidence type="ECO:0000313" key="2">
    <source>
        <dbReference type="EMBL" id="RXS75641.1"/>
    </source>
</evidence>
<keyword evidence="3" id="KW-1185">Reference proteome</keyword>
<proteinExistence type="predicted"/>
<feature type="transmembrane region" description="Helical" evidence="1">
    <location>
        <begin position="111"/>
        <end position="130"/>
    </location>
</feature>
<dbReference type="Proteomes" id="UP000290106">
    <property type="component" value="Unassembled WGS sequence"/>
</dbReference>
<evidence type="ECO:0000256" key="1">
    <source>
        <dbReference type="SAM" id="Phobius"/>
    </source>
</evidence>
<sequence length="132" mass="13683">MGGIFLDTGKSIWIQKSSRVVKGLIVSYLVSGTGLLLLALLLLKCQLDEGKVSAGILAVYVLSGLCGGIYMGKTAERKRYLWGMVLGGMYWIILMSITVFSGAGIGTGVKGAFLTLLICAGSSTLGAMVAGA</sequence>
<dbReference type="OrthoDB" id="1779887at2"/>
<accession>A0A4Q1RIR7</accession>
<feature type="transmembrane region" description="Helical" evidence="1">
    <location>
        <begin position="20"/>
        <end position="42"/>
    </location>
</feature>
<dbReference type="NCBIfam" id="TIGR04086">
    <property type="entry name" value="TIGR04086_membr"/>
    <property type="match status" value="1"/>
</dbReference>
<keyword evidence="1" id="KW-0472">Membrane</keyword>
<name>A0A4Q1RIR7_9FIRM</name>
<keyword evidence="1" id="KW-1133">Transmembrane helix</keyword>
<dbReference type="InterPro" id="IPR023804">
    <property type="entry name" value="DUF3792_TM"/>
</dbReference>